<dbReference type="FunCoup" id="A0A2R5GQT1">
    <property type="interactions" value="25"/>
</dbReference>
<protein>
    <recommendedName>
        <fullName evidence="10">Cytochrome b-c1 complex subunit 6</fullName>
    </recommendedName>
</protein>
<dbReference type="Pfam" id="PF02320">
    <property type="entry name" value="UCR_hinge"/>
    <property type="match status" value="1"/>
</dbReference>
<comment type="function">
    <text evidence="10">Component of the ubiquinol-cytochrome c oxidoreductase, a multisubunit transmembrane complex that is part of the mitochondrial electron transport chain which drives oxidative phosphorylation.</text>
</comment>
<proteinExistence type="inferred from homology"/>
<dbReference type="SUPFAM" id="SSF81531">
    <property type="entry name" value="Non-heme 11 kDa protein of cytochrome bc1 complex (Ubiquinol-cytochrome c reductase)"/>
    <property type="match status" value="1"/>
</dbReference>
<keyword evidence="9 11" id="KW-1015">Disulfide bond</keyword>
<dbReference type="PIRSF" id="PIRSF000019">
    <property type="entry name" value="Bc1_11K"/>
    <property type="match status" value="1"/>
</dbReference>
<evidence type="ECO:0000256" key="1">
    <source>
        <dbReference type="ARBA" id="ARBA00004137"/>
    </source>
</evidence>
<accession>A0A2R5GQT1</accession>
<dbReference type="GO" id="GO:0005743">
    <property type="term" value="C:mitochondrial inner membrane"/>
    <property type="evidence" value="ECO:0007669"/>
    <property type="project" value="UniProtKB-SubCell"/>
</dbReference>
<evidence type="ECO:0000256" key="6">
    <source>
        <dbReference type="ARBA" id="ARBA00022982"/>
    </source>
</evidence>
<dbReference type="Gene3D" id="1.10.287.20">
    <property type="entry name" value="Ubiquinol-cytochrome C reductase hinge domain"/>
    <property type="match status" value="1"/>
</dbReference>
<keyword evidence="14" id="KW-1185">Reference proteome</keyword>
<evidence type="ECO:0000256" key="2">
    <source>
        <dbReference type="ARBA" id="ARBA00006498"/>
    </source>
</evidence>
<keyword evidence="5 10" id="KW-0999">Mitochondrion inner membrane</keyword>
<gene>
    <name evidence="13" type="ORF">FCC1311_088942</name>
</gene>
<feature type="disulfide bond" evidence="11">
    <location>
        <begin position="30"/>
        <end position="42"/>
    </location>
</feature>
<evidence type="ECO:0000256" key="4">
    <source>
        <dbReference type="ARBA" id="ARBA00022660"/>
    </source>
</evidence>
<evidence type="ECO:0000256" key="10">
    <source>
        <dbReference type="PIRNR" id="PIRNR000019"/>
    </source>
</evidence>
<dbReference type="EMBL" id="BEYU01000127">
    <property type="protein sequence ID" value="GBG32669.1"/>
    <property type="molecule type" value="Genomic_DNA"/>
</dbReference>
<comment type="subcellular location">
    <subcellularLocation>
        <location evidence="1">Mitochondrion inner membrane</location>
        <topology evidence="1">Peripheral membrane protein</topology>
        <orientation evidence="1">Intermembrane side</orientation>
    </subcellularLocation>
</comment>
<evidence type="ECO:0000313" key="13">
    <source>
        <dbReference type="EMBL" id="GBG32669.1"/>
    </source>
</evidence>
<evidence type="ECO:0000256" key="11">
    <source>
        <dbReference type="PIRSR" id="PIRSR000019-1"/>
    </source>
</evidence>
<evidence type="ECO:0000256" key="3">
    <source>
        <dbReference type="ARBA" id="ARBA00022448"/>
    </source>
</evidence>
<sequence>MSDDPVDPRPEIEEACKPGCQKYWKEYEACAERVQAKGEGHCSGQYFDFYHCIDACAAPKVFKTVK</sequence>
<keyword evidence="8 10" id="KW-0472">Membrane</keyword>
<keyword evidence="6 10" id="KW-0249">Electron transport</keyword>
<organism evidence="13 14">
    <name type="scientific">Hondaea fermentalgiana</name>
    <dbReference type="NCBI Taxonomy" id="2315210"/>
    <lineage>
        <taxon>Eukaryota</taxon>
        <taxon>Sar</taxon>
        <taxon>Stramenopiles</taxon>
        <taxon>Bigyra</taxon>
        <taxon>Labyrinthulomycetes</taxon>
        <taxon>Thraustochytrida</taxon>
        <taxon>Thraustochytriidae</taxon>
        <taxon>Hondaea</taxon>
    </lineage>
</organism>
<keyword evidence="4 10" id="KW-0679">Respiratory chain</keyword>
<comment type="similarity">
    <text evidence="2 10">Belongs to the UQCRH/QCR6 family.</text>
</comment>
<dbReference type="InterPro" id="IPR023184">
    <property type="entry name" value="Ubol_cytC_Rdtase_hinge_dom"/>
</dbReference>
<dbReference type="OrthoDB" id="405848at2759"/>
<evidence type="ECO:0000313" key="14">
    <source>
        <dbReference type="Proteomes" id="UP000241890"/>
    </source>
</evidence>
<reference evidence="13 14" key="1">
    <citation type="submission" date="2017-12" db="EMBL/GenBank/DDBJ databases">
        <title>Sequencing, de novo assembly and annotation of complete genome of a new Thraustochytrid species, strain FCC1311.</title>
        <authorList>
            <person name="Sedici K."/>
            <person name="Godart F."/>
            <person name="Aiese Cigliano R."/>
            <person name="Sanseverino W."/>
            <person name="Barakat M."/>
            <person name="Ortet P."/>
            <person name="Marechal E."/>
            <person name="Cagnac O."/>
            <person name="Amato A."/>
        </authorList>
    </citation>
    <scope>NUCLEOTIDE SEQUENCE [LARGE SCALE GENOMIC DNA]</scope>
</reference>
<evidence type="ECO:0000256" key="5">
    <source>
        <dbReference type="ARBA" id="ARBA00022792"/>
    </source>
</evidence>
<dbReference type="GO" id="GO:0006122">
    <property type="term" value="P:mitochondrial electron transport, ubiquinol to cytochrome c"/>
    <property type="evidence" value="ECO:0007669"/>
    <property type="project" value="InterPro"/>
</dbReference>
<dbReference type="FunFam" id="1.10.287.20:FF:000001">
    <property type="entry name" value="Cytochrome b-c1 complex subunit 6"/>
    <property type="match status" value="1"/>
</dbReference>
<name>A0A2R5GQT1_9STRA</name>
<feature type="disulfide bond" evidence="11">
    <location>
        <begin position="16"/>
        <end position="56"/>
    </location>
</feature>
<evidence type="ECO:0000256" key="7">
    <source>
        <dbReference type="ARBA" id="ARBA00023128"/>
    </source>
</evidence>
<keyword evidence="3 10" id="KW-0813">Transport</keyword>
<evidence type="ECO:0000259" key="12">
    <source>
        <dbReference type="Pfam" id="PF02320"/>
    </source>
</evidence>
<dbReference type="Proteomes" id="UP000241890">
    <property type="component" value="Unassembled WGS sequence"/>
</dbReference>
<dbReference type="InParanoid" id="A0A2R5GQT1"/>
<comment type="caution">
    <text evidence="13">The sequence shown here is derived from an EMBL/GenBank/DDBJ whole genome shotgun (WGS) entry which is preliminary data.</text>
</comment>
<dbReference type="PANTHER" id="PTHR15336">
    <property type="entry name" value="UBIQUINOL-CYTOCHROME C REDUCTASE COMPLEX 7.8 KDA PROTEIN"/>
    <property type="match status" value="1"/>
</dbReference>
<dbReference type="InterPro" id="IPR003422">
    <property type="entry name" value="Cyt_b-c1_6"/>
</dbReference>
<evidence type="ECO:0000256" key="8">
    <source>
        <dbReference type="ARBA" id="ARBA00023136"/>
    </source>
</evidence>
<dbReference type="AlphaFoldDB" id="A0A2R5GQT1"/>
<evidence type="ECO:0000256" key="9">
    <source>
        <dbReference type="ARBA" id="ARBA00023157"/>
    </source>
</evidence>
<keyword evidence="7 10" id="KW-0496">Mitochondrion</keyword>
<feature type="domain" description="Ubiquinol-cytochrome C reductase hinge" evidence="12">
    <location>
        <begin position="7"/>
        <end position="66"/>
    </location>
</feature>
<dbReference type="InterPro" id="IPR036811">
    <property type="entry name" value="Ubol_cytC_Rdtase_hinge_dom_sf"/>
</dbReference>
<dbReference type="PANTHER" id="PTHR15336:SF0">
    <property type="entry name" value="CYTOCHROME B-C1 COMPLEX SUBUNIT 6, MITOCHONDRIAL"/>
    <property type="match status" value="1"/>
</dbReference>